<evidence type="ECO:0000313" key="2">
    <source>
        <dbReference type="Proteomes" id="UP000230027"/>
    </source>
</evidence>
<protein>
    <submittedName>
        <fullName evidence="1">Uncharacterized protein</fullName>
    </submittedName>
</protein>
<reference evidence="2" key="1">
    <citation type="submission" date="2017-09" db="EMBL/GenBank/DDBJ databases">
        <title>Depth-based differentiation of microbial function through sediment-hosted aquifers and enrichment of novel symbionts in the deep terrestrial subsurface.</title>
        <authorList>
            <person name="Probst A.J."/>
            <person name="Ladd B."/>
            <person name="Jarett J.K."/>
            <person name="Geller-Mcgrath D.E."/>
            <person name="Sieber C.M.K."/>
            <person name="Emerson J.B."/>
            <person name="Anantharaman K."/>
            <person name="Thomas B.C."/>
            <person name="Malmstrom R."/>
            <person name="Stieglmeier M."/>
            <person name="Klingl A."/>
            <person name="Woyke T."/>
            <person name="Ryan C.M."/>
            <person name="Banfield J.F."/>
        </authorList>
    </citation>
    <scope>NUCLEOTIDE SEQUENCE [LARGE SCALE GENOMIC DNA]</scope>
</reference>
<sequence length="205" mass="22721">MNMTMIVPTKDPEGNIVLTPDKDVTVPNITVIKDIADQLHVLNSLLLHYPGKNISLFAPVSKESTPHFHSDELIPARVFTVETVKNKWIAGSCGMDEGVLCHGDVAKQSYLNALQRCCRVGVNTNGFRNYEERVAFFENMLLPWISTEDPLFKLMVDLEIAKASGDPQEVLSLAGNIFSPIEELLRKNPLLEDPIAQSQSCSDLA</sequence>
<dbReference type="AlphaFoldDB" id="A0A2M7U5U8"/>
<accession>A0A2M7U5U8</accession>
<proteinExistence type="predicted"/>
<dbReference type="EMBL" id="PFOD01000016">
    <property type="protein sequence ID" value="PIZ66319.1"/>
    <property type="molecule type" value="Genomic_DNA"/>
</dbReference>
<dbReference type="Proteomes" id="UP000230027">
    <property type="component" value="Unassembled WGS sequence"/>
</dbReference>
<organism evidence="1 2">
    <name type="scientific">Candidatus Roizmanbacteria bacterium CG_4_10_14_0_2_um_filter_36_9</name>
    <dbReference type="NCBI Taxonomy" id="1974823"/>
    <lineage>
        <taxon>Bacteria</taxon>
        <taxon>Candidatus Roizmaniibacteriota</taxon>
    </lineage>
</organism>
<comment type="caution">
    <text evidence="1">The sequence shown here is derived from an EMBL/GenBank/DDBJ whole genome shotgun (WGS) entry which is preliminary data.</text>
</comment>
<evidence type="ECO:0000313" key="1">
    <source>
        <dbReference type="EMBL" id="PIZ66319.1"/>
    </source>
</evidence>
<name>A0A2M7U5U8_9BACT</name>
<gene>
    <name evidence="1" type="ORF">COY14_00550</name>
</gene>